<evidence type="ECO:0000313" key="1">
    <source>
        <dbReference type="EMBL" id="KAG7851764.1"/>
    </source>
</evidence>
<reference evidence="1 2" key="1">
    <citation type="journal article" date="2021" name="G3 (Bethesda)">
        <title>Genomic diversity, chromosomal rearrangements, and interspecies hybridization in the ogataea polymorpha species complex.</title>
        <authorList>
            <person name="Hanson S.J."/>
            <person name="Cinneide E.O."/>
            <person name="Salzberg L.I."/>
            <person name="Wolfe K.H."/>
            <person name="McGowan J."/>
            <person name="Fitzpatrick D.A."/>
            <person name="Matlin K."/>
        </authorList>
    </citation>
    <scope>NUCLEOTIDE SEQUENCE [LARGE SCALE GENOMIC DNA]</scope>
    <source>
        <strain evidence="1">51-138</strain>
    </source>
</reference>
<evidence type="ECO:0000313" key="2">
    <source>
        <dbReference type="Proteomes" id="UP001197328"/>
    </source>
</evidence>
<dbReference type="Proteomes" id="UP001197328">
    <property type="component" value="Unassembled WGS sequence"/>
</dbReference>
<name>A0ABQ7S1T3_PICAN</name>
<proteinExistence type="predicted"/>
<dbReference type="EMBL" id="JAHLVD010000002">
    <property type="protein sequence ID" value="KAG7851764.1"/>
    <property type="molecule type" value="Genomic_DNA"/>
</dbReference>
<protein>
    <submittedName>
        <fullName evidence="1">Uncharacterized protein</fullName>
    </submittedName>
</protein>
<sequence>MGVPCTENARLQMNLSSSYEWTLNYRGRVETKWSERLSFCFWKATWTPPLRGLPWSRLHICPLVADPEAGGTDSWVWLINGIGYAMVREFILETELRHQQGLVWGVLDIPANLPSGSPLCGTAVSSRFNGERNLKGYLQPHLASPSMAFPCSFAQMIA</sequence>
<keyword evidence="2" id="KW-1185">Reference proteome</keyword>
<accession>A0ABQ7S1T3</accession>
<organism evidence="1 2">
    <name type="scientific">Pichia angusta</name>
    <name type="common">Yeast</name>
    <name type="synonym">Hansenula polymorpha</name>
    <dbReference type="NCBI Taxonomy" id="870730"/>
    <lineage>
        <taxon>Eukaryota</taxon>
        <taxon>Fungi</taxon>
        <taxon>Dikarya</taxon>
        <taxon>Ascomycota</taxon>
        <taxon>Saccharomycotina</taxon>
        <taxon>Pichiomycetes</taxon>
        <taxon>Pichiales</taxon>
        <taxon>Pichiaceae</taxon>
        <taxon>Ogataea</taxon>
    </lineage>
</organism>
<gene>
    <name evidence="1" type="ORF">KL940_000646</name>
</gene>
<comment type="caution">
    <text evidence="1">The sequence shown here is derived from an EMBL/GenBank/DDBJ whole genome shotgun (WGS) entry which is preliminary data.</text>
</comment>